<organism evidence="1">
    <name type="scientific">Arundo donax</name>
    <name type="common">Giant reed</name>
    <name type="synonym">Donax arundinaceus</name>
    <dbReference type="NCBI Taxonomy" id="35708"/>
    <lineage>
        <taxon>Eukaryota</taxon>
        <taxon>Viridiplantae</taxon>
        <taxon>Streptophyta</taxon>
        <taxon>Embryophyta</taxon>
        <taxon>Tracheophyta</taxon>
        <taxon>Spermatophyta</taxon>
        <taxon>Magnoliopsida</taxon>
        <taxon>Liliopsida</taxon>
        <taxon>Poales</taxon>
        <taxon>Poaceae</taxon>
        <taxon>PACMAD clade</taxon>
        <taxon>Arundinoideae</taxon>
        <taxon>Arundineae</taxon>
        <taxon>Arundo</taxon>
    </lineage>
</organism>
<proteinExistence type="predicted"/>
<protein>
    <submittedName>
        <fullName evidence="1">Uncharacterized protein</fullName>
    </submittedName>
</protein>
<name>A0A0A8YQX2_ARUDO</name>
<reference evidence="1" key="1">
    <citation type="submission" date="2014-09" db="EMBL/GenBank/DDBJ databases">
        <authorList>
            <person name="Magalhaes I.L.F."/>
            <person name="Oliveira U."/>
            <person name="Santos F.R."/>
            <person name="Vidigal T.H.D.A."/>
            <person name="Brescovit A.D."/>
            <person name="Santos A.J."/>
        </authorList>
    </citation>
    <scope>NUCLEOTIDE SEQUENCE</scope>
    <source>
        <tissue evidence="1">Shoot tissue taken approximately 20 cm above the soil surface</tissue>
    </source>
</reference>
<reference evidence="1" key="2">
    <citation type="journal article" date="2015" name="Data Brief">
        <title>Shoot transcriptome of the giant reed, Arundo donax.</title>
        <authorList>
            <person name="Barrero R.A."/>
            <person name="Guerrero F.D."/>
            <person name="Moolhuijzen P."/>
            <person name="Goolsby J.A."/>
            <person name="Tidwell J."/>
            <person name="Bellgard S.E."/>
            <person name="Bellgard M.I."/>
        </authorList>
    </citation>
    <scope>NUCLEOTIDE SEQUENCE</scope>
    <source>
        <tissue evidence="1">Shoot tissue taken approximately 20 cm above the soil surface</tissue>
    </source>
</reference>
<sequence>MCSIRKAAGMLLHGNKKSSPSCQTVAICKTQAQAAYCSIACSDHMQ</sequence>
<dbReference type="EMBL" id="GBRH01270630">
    <property type="protein sequence ID" value="JAD27265.1"/>
    <property type="molecule type" value="Transcribed_RNA"/>
</dbReference>
<accession>A0A0A8YQX2</accession>
<dbReference type="AlphaFoldDB" id="A0A0A8YQX2"/>
<evidence type="ECO:0000313" key="1">
    <source>
        <dbReference type="EMBL" id="JAD27265.1"/>
    </source>
</evidence>